<organism evidence="6 7">
    <name type="scientific">Mageeibacillus indolicus</name>
    <dbReference type="NCBI Taxonomy" id="884684"/>
    <lineage>
        <taxon>Bacteria</taxon>
        <taxon>Bacillati</taxon>
        <taxon>Bacillota</taxon>
        <taxon>Clostridia</taxon>
        <taxon>Eubacteriales</taxon>
        <taxon>Oscillospiraceae</taxon>
        <taxon>Mageeibacillus</taxon>
    </lineage>
</organism>
<dbReference type="PROSITE" id="PS51257">
    <property type="entry name" value="PROKAR_LIPOPROTEIN"/>
    <property type="match status" value="1"/>
</dbReference>
<dbReference type="InterPro" id="IPR000914">
    <property type="entry name" value="SBP_5_dom"/>
</dbReference>
<dbReference type="AlphaFoldDB" id="A0A2J8B4W4"/>
<evidence type="ECO:0000256" key="1">
    <source>
        <dbReference type="ARBA" id="ARBA00005695"/>
    </source>
</evidence>
<dbReference type="InterPro" id="IPR030678">
    <property type="entry name" value="Peptide/Ni-bd"/>
</dbReference>
<evidence type="ECO:0000313" key="6">
    <source>
        <dbReference type="EMBL" id="PNH19784.1"/>
    </source>
</evidence>
<dbReference type="InterPro" id="IPR039424">
    <property type="entry name" value="SBP_5"/>
</dbReference>
<dbReference type="Gene3D" id="3.40.190.10">
    <property type="entry name" value="Periplasmic binding protein-like II"/>
    <property type="match status" value="1"/>
</dbReference>
<comment type="similarity">
    <text evidence="1">Belongs to the bacterial solute-binding protein 5 family.</text>
</comment>
<comment type="caution">
    <text evidence="6">The sequence shown here is derived from an EMBL/GenBank/DDBJ whole genome shotgun (WGS) entry which is preliminary data.</text>
</comment>
<dbReference type="GO" id="GO:1904680">
    <property type="term" value="F:peptide transmembrane transporter activity"/>
    <property type="evidence" value="ECO:0007669"/>
    <property type="project" value="TreeGrafter"/>
</dbReference>
<evidence type="ECO:0000259" key="5">
    <source>
        <dbReference type="Pfam" id="PF00496"/>
    </source>
</evidence>
<name>A0A2J8B4W4_9FIRM</name>
<feature type="chain" id="PRO_5039487140" evidence="4">
    <location>
        <begin position="25"/>
        <end position="526"/>
    </location>
</feature>
<keyword evidence="2" id="KW-0813">Transport</keyword>
<keyword evidence="3 4" id="KW-0732">Signal</keyword>
<evidence type="ECO:0000256" key="3">
    <source>
        <dbReference type="ARBA" id="ARBA00022729"/>
    </source>
</evidence>
<proteinExistence type="inferred from homology"/>
<evidence type="ECO:0000313" key="7">
    <source>
        <dbReference type="Proteomes" id="UP000236394"/>
    </source>
</evidence>
<sequence>MGKKMGRRVLSSLTITAMTVVALLASTGCGMSENTPAGESKSTVQNVARTKSETDILRTNMISEPDSLDPWKSAASDTSAVMQNVFEGLLRYDTDAKILPGLAQSWNLSDDRLTYTFQLNKGVKFHNDHDLTAEDVVYTYQHLAGLDGNKAVAVRYSQIAAVKAINDYEVAITLKKPSAQFPALAAMGMILPKGYDKQAEHPIGTGPYKFVSYTPGQKIVLAKNEAYFDQTRAAKIPKVEIHVIHDQATVISALQSGQLDLARLMSFNSLDVLNKDFNIMKSPSNMVQLLGLNNSVTPLNKLEVRQAINYAIDKKAVIDGVFSGFATELHSNFSPVMKEYYNERLDAYYPYDPEKAKDLLQKAGLLNGFTLNIKVPSNYTMHMDAAQIIAEQLSAVGIKAKIIPVEWATWLEEVNSKANYEATIISLTGKLDPADVLGRFSTSYKRNFTKFRNKEFDELIDRASTESDNEKRVEMYRECQEILAKEAGSVFICDPNIVMAVRKDIQGYKFYPVSFLDLAAISYTGK</sequence>
<dbReference type="PANTHER" id="PTHR30290">
    <property type="entry name" value="PERIPLASMIC BINDING COMPONENT OF ABC TRANSPORTER"/>
    <property type="match status" value="1"/>
</dbReference>
<dbReference type="GO" id="GO:0042597">
    <property type="term" value="C:periplasmic space"/>
    <property type="evidence" value="ECO:0007669"/>
    <property type="project" value="UniProtKB-ARBA"/>
</dbReference>
<dbReference type="Proteomes" id="UP000236394">
    <property type="component" value="Unassembled WGS sequence"/>
</dbReference>
<dbReference type="GO" id="GO:0043190">
    <property type="term" value="C:ATP-binding cassette (ABC) transporter complex"/>
    <property type="evidence" value="ECO:0007669"/>
    <property type="project" value="InterPro"/>
</dbReference>
<feature type="signal peptide" evidence="4">
    <location>
        <begin position="1"/>
        <end position="24"/>
    </location>
</feature>
<reference evidence="7" key="1">
    <citation type="submission" date="2017-04" db="EMBL/GenBank/DDBJ databases">
        <authorList>
            <person name="Bumgarner R.E."/>
            <person name="Fredricks D.N."/>
            <person name="Srinivasan S."/>
        </authorList>
    </citation>
    <scope>NUCLEOTIDE SEQUENCE [LARGE SCALE GENOMIC DNA]</scope>
    <source>
        <strain evidence="7">KA00405</strain>
    </source>
</reference>
<feature type="domain" description="Solute-binding protein family 5" evidence="5">
    <location>
        <begin position="98"/>
        <end position="444"/>
    </location>
</feature>
<dbReference type="RefSeq" id="WP_102892326.1">
    <property type="nucleotide sequence ID" value="NZ_NBZD01000001.1"/>
</dbReference>
<protein>
    <submittedName>
        <fullName evidence="6">ABC transporter substrate-binding protein</fullName>
    </submittedName>
</protein>
<dbReference type="Pfam" id="PF00496">
    <property type="entry name" value="SBP_bac_5"/>
    <property type="match status" value="1"/>
</dbReference>
<dbReference type="GO" id="GO:0015833">
    <property type="term" value="P:peptide transport"/>
    <property type="evidence" value="ECO:0007669"/>
    <property type="project" value="TreeGrafter"/>
</dbReference>
<evidence type="ECO:0000256" key="4">
    <source>
        <dbReference type="SAM" id="SignalP"/>
    </source>
</evidence>
<dbReference type="Gene3D" id="3.10.105.10">
    <property type="entry name" value="Dipeptide-binding Protein, Domain 3"/>
    <property type="match status" value="1"/>
</dbReference>
<gene>
    <name evidence="6" type="ORF">B7R76_02590</name>
</gene>
<dbReference type="PIRSF" id="PIRSF002741">
    <property type="entry name" value="MppA"/>
    <property type="match status" value="1"/>
</dbReference>
<evidence type="ECO:0000256" key="2">
    <source>
        <dbReference type="ARBA" id="ARBA00022448"/>
    </source>
</evidence>
<accession>A0A2J8B4W4</accession>
<dbReference type="PANTHER" id="PTHR30290:SF9">
    <property type="entry name" value="OLIGOPEPTIDE-BINDING PROTEIN APPA"/>
    <property type="match status" value="1"/>
</dbReference>
<dbReference type="EMBL" id="NBZD01000001">
    <property type="protein sequence ID" value="PNH19784.1"/>
    <property type="molecule type" value="Genomic_DNA"/>
</dbReference>
<dbReference type="SUPFAM" id="SSF53850">
    <property type="entry name" value="Periplasmic binding protein-like II"/>
    <property type="match status" value="1"/>
</dbReference>